<dbReference type="InterPro" id="IPR018062">
    <property type="entry name" value="HTH_AraC-typ_CS"/>
</dbReference>
<evidence type="ECO:0000256" key="3">
    <source>
        <dbReference type="ARBA" id="ARBA00023163"/>
    </source>
</evidence>
<dbReference type="PANTHER" id="PTHR43280">
    <property type="entry name" value="ARAC-FAMILY TRANSCRIPTIONAL REGULATOR"/>
    <property type="match status" value="1"/>
</dbReference>
<dbReference type="InterPro" id="IPR018060">
    <property type="entry name" value="HTH_AraC"/>
</dbReference>
<dbReference type="EMBL" id="BAABCT010000005">
    <property type="protein sequence ID" value="GAA4075588.1"/>
    <property type="molecule type" value="Genomic_DNA"/>
</dbReference>
<proteinExistence type="predicted"/>
<evidence type="ECO:0000259" key="4">
    <source>
        <dbReference type="PROSITE" id="PS01124"/>
    </source>
</evidence>
<evidence type="ECO:0000256" key="2">
    <source>
        <dbReference type="ARBA" id="ARBA00023125"/>
    </source>
</evidence>
<evidence type="ECO:0000313" key="6">
    <source>
        <dbReference type="Proteomes" id="UP001500367"/>
    </source>
</evidence>
<dbReference type="Pfam" id="PF12833">
    <property type="entry name" value="HTH_18"/>
    <property type="match status" value="1"/>
</dbReference>
<sequence>MVVKEELRKMGLHFVLIDLGEVEIMEELSAEKLIELNKALLVYGLELMDDKKAVLIERIKNVIIEMVHYTDEVPKVNYSDYIGEKLHHDYTYLSNIFSEVKGITIQQFIINHKIERAKELILYDELNLTEISYILNYSSVAHLSNQFKKVTGLSPSHFKLLKDKRRCPIEEI</sequence>
<dbReference type="InterPro" id="IPR009057">
    <property type="entry name" value="Homeodomain-like_sf"/>
</dbReference>
<keyword evidence="6" id="KW-1185">Reference proteome</keyword>
<name>A0ABP7VWJ5_9FLAO</name>
<protein>
    <recommendedName>
        <fullName evidence="4">HTH araC/xylS-type domain-containing protein</fullName>
    </recommendedName>
</protein>
<dbReference type="PROSITE" id="PS00041">
    <property type="entry name" value="HTH_ARAC_FAMILY_1"/>
    <property type="match status" value="1"/>
</dbReference>
<accession>A0ABP7VWJ5</accession>
<dbReference type="SUPFAM" id="SSF46689">
    <property type="entry name" value="Homeodomain-like"/>
    <property type="match status" value="1"/>
</dbReference>
<gene>
    <name evidence="5" type="ORF">GCM10022389_21690</name>
</gene>
<keyword evidence="1" id="KW-0805">Transcription regulation</keyword>
<evidence type="ECO:0000313" key="5">
    <source>
        <dbReference type="EMBL" id="GAA4075588.1"/>
    </source>
</evidence>
<dbReference type="PANTHER" id="PTHR43280:SF28">
    <property type="entry name" value="HTH-TYPE TRANSCRIPTIONAL ACTIVATOR RHAS"/>
    <property type="match status" value="1"/>
</dbReference>
<organism evidence="5 6">
    <name type="scientific">Flavobacterium cheonanense</name>
    <dbReference type="NCBI Taxonomy" id="706183"/>
    <lineage>
        <taxon>Bacteria</taxon>
        <taxon>Pseudomonadati</taxon>
        <taxon>Bacteroidota</taxon>
        <taxon>Flavobacteriia</taxon>
        <taxon>Flavobacteriales</taxon>
        <taxon>Flavobacteriaceae</taxon>
        <taxon>Flavobacterium</taxon>
    </lineage>
</organism>
<evidence type="ECO:0000256" key="1">
    <source>
        <dbReference type="ARBA" id="ARBA00023015"/>
    </source>
</evidence>
<dbReference type="SMART" id="SM00342">
    <property type="entry name" value="HTH_ARAC"/>
    <property type="match status" value="1"/>
</dbReference>
<dbReference type="Gene3D" id="1.10.10.60">
    <property type="entry name" value="Homeodomain-like"/>
    <property type="match status" value="1"/>
</dbReference>
<dbReference type="PROSITE" id="PS01124">
    <property type="entry name" value="HTH_ARAC_FAMILY_2"/>
    <property type="match status" value="1"/>
</dbReference>
<keyword evidence="3" id="KW-0804">Transcription</keyword>
<reference evidence="6" key="1">
    <citation type="journal article" date="2019" name="Int. J. Syst. Evol. Microbiol.">
        <title>The Global Catalogue of Microorganisms (GCM) 10K type strain sequencing project: providing services to taxonomists for standard genome sequencing and annotation.</title>
        <authorList>
            <consortium name="The Broad Institute Genomics Platform"/>
            <consortium name="The Broad Institute Genome Sequencing Center for Infectious Disease"/>
            <person name="Wu L."/>
            <person name="Ma J."/>
        </authorList>
    </citation>
    <scope>NUCLEOTIDE SEQUENCE [LARGE SCALE GENOMIC DNA]</scope>
    <source>
        <strain evidence="6">JCM 17069</strain>
    </source>
</reference>
<feature type="domain" description="HTH araC/xylS-type" evidence="4">
    <location>
        <begin position="57"/>
        <end position="161"/>
    </location>
</feature>
<dbReference type="Proteomes" id="UP001500367">
    <property type="component" value="Unassembled WGS sequence"/>
</dbReference>
<keyword evidence="2" id="KW-0238">DNA-binding</keyword>
<comment type="caution">
    <text evidence="5">The sequence shown here is derived from an EMBL/GenBank/DDBJ whole genome shotgun (WGS) entry which is preliminary data.</text>
</comment>